<feature type="compositionally biased region" description="Low complexity" evidence="1">
    <location>
        <begin position="924"/>
        <end position="933"/>
    </location>
</feature>
<evidence type="ECO:0000313" key="3">
    <source>
        <dbReference type="Proteomes" id="UP001215280"/>
    </source>
</evidence>
<feature type="compositionally biased region" description="Acidic residues" evidence="1">
    <location>
        <begin position="90"/>
        <end position="99"/>
    </location>
</feature>
<evidence type="ECO:0000256" key="1">
    <source>
        <dbReference type="SAM" id="MobiDB-lite"/>
    </source>
</evidence>
<dbReference type="AlphaFoldDB" id="A0AAD7N5P0"/>
<comment type="caution">
    <text evidence="2">The sequence shown here is derived from an EMBL/GenBank/DDBJ whole genome shotgun (WGS) entry which is preliminary data.</text>
</comment>
<feature type="compositionally biased region" description="Basic and acidic residues" evidence="1">
    <location>
        <begin position="44"/>
        <end position="56"/>
    </location>
</feature>
<dbReference type="Proteomes" id="UP001215280">
    <property type="component" value="Unassembled WGS sequence"/>
</dbReference>
<protein>
    <submittedName>
        <fullName evidence="2">Uncharacterized protein</fullName>
    </submittedName>
</protein>
<feature type="region of interest" description="Disordered" evidence="1">
    <location>
        <begin position="208"/>
        <end position="436"/>
    </location>
</feature>
<feature type="compositionally biased region" description="Polar residues" evidence="1">
    <location>
        <begin position="67"/>
        <end position="77"/>
    </location>
</feature>
<keyword evidence="3" id="KW-1185">Reference proteome</keyword>
<feature type="region of interest" description="Disordered" evidence="1">
    <location>
        <begin position="890"/>
        <end position="933"/>
    </location>
</feature>
<sequence length="1013" mass="112457">MDVDAASGLANRKPFMVEAKTQNPIPSGVKSVPTKPLVPQTRLVRAESESPDKADYDEQQEHDDQSTPRGNATQVPQACQRLKTPVRAELDDEVSEGEEQDTRPTDNVDGTAPEKHRVEDARSNPTPVLMCQGACACARGCPKKSDVVSNRDVEVGGHAEDDEFSLANCYRQFGRHDVFGQILQCTPYANDNFGLFEDGDTVRYSPVDDTMEYNDPVNGLPASSPPVDSSPGASTAAVAPSAFSRWMPPPPVTGLRGSSPTLPRVSDTKDSDDDYAKNQEEIVPSRTSNRDLYALEENTMNTEEEDTEDMENYRGAKQAHGRSSKPTKQSSHPLVKVTWPGKARKASGSRKRGPAPKDGGGAVFTSDSDDREDKFKGRGKAKEVRKNAKKGKAKTSKKDIMEDHEDLDEDTSASEGNGDNEDEGPGKSKTGPVSKEVRTKVFTAQDRFLEKLADIGVESGHDIQVLHQIAGMGGALKMARRTNSWNTYSQWHSEKNPIEKNTTRQEYARQTCAAYKAATPNLSPEERKDSGKVFEQLPWLCEWYDATMAQAVVTWRNEGKFRAKVKKAVQPMVQQSRLLHESFGIHVWGFVINTQGQASFMWGGTKTLKGDYEHIFGMQEIREQGETSSLAVLPKHQWEWREQEYARDTVRQVFSSLMGGLLHGHLQAAGEKLPSAEKFKMPWTEKFLDYAYRYKLRVVNYPTLLEDANQIIGTHNFLLKKVKDPGEVIGIEASDDEEEALPEEDQGEVALVVNCCGKALQRVRHSKAYHKDVEEAAKEAETAVKKAVPKKRSIAHEQSRSRSSSRSTADSACHCAPLPFPLSSGSCHHGRQTIPSYDFAPLPLPWPTLVIAVRKEAALPLPAALRGRMADPGAPVDMDMNPHVDLVQMRNKRRQMDEEPDTRSKRPRTEAKWTTVESRGRNTSADGSRAADAASGKVTRLRLKFDVKSPAVVKRFYASGFKRTSDVSWVDRHILVEDETGGWKHIGGGLAPILATEEDEHRYWKEIGMHGLE</sequence>
<gene>
    <name evidence="2" type="ORF">DFH07DRAFT_962425</name>
</gene>
<name>A0AAD7N5P0_9AGAR</name>
<feature type="compositionally biased region" description="Basic and acidic residues" evidence="1">
    <location>
        <begin position="371"/>
        <end position="386"/>
    </location>
</feature>
<feature type="compositionally biased region" description="Basic and acidic residues" evidence="1">
    <location>
        <begin position="266"/>
        <end position="280"/>
    </location>
</feature>
<accession>A0AAD7N5P0</accession>
<feature type="region of interest" description="Disordered" evidence="1">
    <location>
        <begin position="1"/>
        <end position="122"/>
    </location>
</feature>
<feature type="compositionally biased region" description="Basic and acidic residues" evidence="1">
    <location>
        <begin position="894"/>
        <end position="911"/>
    </location>
</feature>
<feature type="compositionally biased region" description="Acidic residues" evidence="1">
    <location>
        <begin position="402"/>
        <end position="423"/>
    </location>
</feature>
<feature type="compositionally biased region" description="Basic and acidic residues" evidence="1">
    <location>
        <begin position="100"/>
        <end position="122"/>
    </location>
</feature>
<evidence type="ECO:0000313" key="2">
    <source>
        <dbReference type="EMBL" id="KAJ7747632.1"/>
    </source>
</evidence>
<feature type="compositionally biased region" description="Basic residues" evidence="1">
    <location>
        <begin position="342"/>
        <end position="354"/>
    </location>
</feature>
<feature type="region of interest" description="Disordered" evidence="1">
    <location>
        <begin position="780"/>
        <end position="811"/>
    </location>
</feature>
<organism evidence="2 3">
    <name type="scientific">Mycena maculata</name>
    <dbReference type="NCBI Taxonomy" id="230809"/>
    <lineage>
        <taxon>Eukaryota</taxon>
        <taxon>Fungi</taxon>
        <taxon>Dikarya</taxon>
        <taxon>Basidiomycota</taxon>
        <taxon>Agaricomycotina</taxon>
        <taxon>Agaricomycetes</taxon>
        <taxon>Agaricomycetidae</taxon>
        <taxon>Agaricales</taxon>
        <taxon>Marasmiineae</taxon>
        <taxon>Mycenaceae</taxon>
        <taxon>Mycena</taxon>
    </lineage>
</organism>
<dbReference type="EMBL" id="JARJLG010000093">
    <property type="protein sequence ID" value="KAJ7747632.1"/>
    <property type="molecule type" value="Genomic_DNA"/>
</dbReference>
<reference evidence="2" key="1">
    <citation type="submission" date="2023-03" db="EMBL/GenBank/DDBJ databases">
        <title>Massive genome expansion in bonnet fungi (Mycena s.s.) driven by repeated elements and novel gene families across ecological guilds.</title>
        <authorList>
            <consortium name="Lawrence Berkeley National Laboratory"/>
            <person name="Harder C.B."/>
            <person name="Miyauchi S."/>
            <person name="Viragh M."/>
            <person name="Kuo A."/>
            <person name="Thoen E."/>
            <person name="Andreopoulos B."/>
            <person name="Lu D."/>
            <person name="Skrede I."/>
            <person name="Drula E."/>
            <person name="Henrissat B."/>
            <person name="Morin E."/>
            <person name="Kohler A."/>
            <person name="Barry K."/>
            <person name="LaButti K."/>
            <person name="Morin E."/>
            <person name="Salamov A."/>
            <person name="Lipzen A."/>
            <person name="Mereny Z."/>
            <person name="Hegedus B."/>
            <person name="Baldrian P."/>
            <person name="Stursova M."/>
            <person name="Weitz H."/>
            <person name="Taylor A."/>
            <person name="Grigoriev I.V."/>
            <person name="Nagy L.G."/>
            <person name="Martin F."/>
            <person name="Kauserud H."/>
        </authorList>
    </citation>
    <scope>NUCLEOTIDE SEQUENCE</scope>
    <source>
        <strain evidence="2">CBHHK188m</strain>
    </source>
</reference>
<proteinExistence type="predicted"/>